<evidence type="ECO:0000313" key="3">
    <source>
        <dbReference type="Proteomes" id="UP000298860"/>
    </source>
</evidence>
<dbReference type="AlphaFoldDB" id="A0A4D4J9L9"/>
<name>A0A4D4J9L9_9PSEU</name>
<evidence type="ECO:0000313" key="2">
    <source>
        <dbReference type="EMBL" id="GDY33361.1"/>
    </source>
</evidence>
<dbReference type="EMBL" id="BJFL01000040">
    <property type="protein sequence ID" value="GDY33361.1"/>
    <property type="molecule type" value="Genomic_DNA"/>
</dbReference>
<feature type="region of interest" description="Disordered" evidence="1">
    <location>
        <begin position="28"/>
        <end position="49"/>
    </location>
</feature>
<proteinExistence type="predicted"/>
<evidence type="ECO:0000256" key="1">
    <source>
        <dbReference type="SAM" id="MobiDB-lite"/>
    </source>
</evidence>
<sequence length="99" mass="9913">MAEGQARIAARPADVEGVRLGKRPAVPVGRAHGQQHGVSGANGDPADLDVAARVPGQTATAIEATIAWLDAGQPDDPERAADRIARGIAGIVDAACGTA</sequence>
<gene>
    <name evidence="2" type="ORF">GTS_49940</name>
</gene>
<organism evidence="2 3">
    <name type="scientific">Gandjariella thermophila</name>
    <dbReference type="NCBI Taxonomy" id="1931992"/>
    <lineage>
        <taxon>Bacteria</taxon>
        <taxon>Bacillati</taxon>
        <taxon>Actinomycetota</taxon>
        <taxon>Actinomycetes</taxon>
        <taxon>Pseudonocardiales</taxon>
        <taxon>Pseudonocardiaceae</taxon>
        <taxon>Gandjariella</taxon>
    </lineage>
</organism>
<protein>
    <submittedName>
        <fullName evidence="2">Uncharacterized protein</fullName>
    </submittedName>
</protein>
<accession>A0A4D4J9L9</accession>
<dbReference type="Proteomes" id="UP000298860">
    <property type="component" value="Unassembled WGS sequence"/>
</dbReference>
<comment type="caution">
    <text evidence="2">The sequence shown here is derived from an EMBL/GenBank/DDBJ whole genome shotgun (WGS) entry which is preliminary data.</text>
</comment>
<reference evidence="3" key="1">
    <citation type="submission" date="2019-04" db="EMBL/GenBank/DDBJ databases">
        <title>Draft genome sequence of Pseudonocardiaceae bacterium SL3-2-4.</title>
        <authorList>
            <person name="Ningsih F."/>
            <person name="Yokota A."/>
            <person name="Sakai Y."/>
            <person name="Nanatani K."/>
            <person name="Yabe S."/>
            <person name="Oetari A."/>
            <person name="Sjamsuridzal W."/>
        </authorList>
    </citation>
    <scope>NUCLEOTIDE SEQUENCE [LARGE SCALE GENOMIC DNA]</scope>
    <source>
        <strain evidence="3">SL3-2-4</strain>
    </source>
</reference>
<keyword evidence="3" id="KW-1185">Reference proteome</keyword>